<organism evidence="2 3">
    <name type="scientific">Mycena maculata</name>
    <dbReference type="NCBI Taxonomy" id="230809"/>
    <lineage>
        <taxon>Eukaryota</taxon>
        <taxon>Fungi</taxon>
        <taxon>Dikarya</taxon>
        <taxon>Basidiomycota</taxon>
        <taxon>Agaricomycotina</taxon>
        <taxon>Agaricomycetes</taxon>
        <taxon>Agaricomycetidae</taxon>
        <taxon>Agaricales</taxon>
        <taxon>Marasmiineae</taxon>
        <taxon>Mycenaceae</taxon>
        <taxon>Mycena</taxon>
    </lineage>
</organism>
<dbReference type="Proteomes" id="UP001215280">
    <property type="component" value="Unassembled WGS sequence"/>
</dbReference>
<dbReference type="EMBL" id="JARJLG010000106">
    <property type="protein sequence ID" value="KAJ7744738.1"/>
    <property type="molecule type" value="Genomic_DNA"/>
</dbReference>
<dbReference type="Pfam" id="PF20415">
    <property type="entry name" value="DUF6699"/>
    <property type="match status" value="1"/>
</dbReference>
<name>A0AAD7IJR1_9AGAR</name>
<protein>
    <recommendedName>
        <fullName evidence="1">DUF6699 domain-containing protein</fullName>
    </recommendedName>
</protein>
<sequence>MPGRQVRFASANTFFSPPTPLMSTRSTSSSSSFGPFTPPTAYAPLPGPTPYAPRRSYTDPYAVRGRAHDLLAFSNTPLLNYDISLHPSSISTPFMGLSAAGLLEPAVYPARPVISVTTPHLPWIIPVSASNGRYVTVSDVLNSVYHTLRINITPAEFNALGTEKLMRRVSMAYTQRYSRLQGHSGYREEKRQGVKRVDFLMGCTKFVGISPVPGVPDAWHLHIS</sequence>
<evidence type="ECO:0000313" key="3">
    <source>
        <dbReference type="Proteomes" id="UP001215280"/>
    </source>
</evidence>
<gene>
    <name evidence="2" type="ORF">DFH07DRAFT_834235</name>
</gene>
<dbReference type="AlphaFoldDB" id="A0AAD7IJR1"/>
<evidence type="ECO:0000259" key="1">
    <source>
        <dbReference type="Pfam" id="PF20415"/>
    </source>
</evidence>
<dbReference type="InterPro" id="IPR046522">
    <property type="entry name" value="DUF6699"/>
</dbReference>
<evidence type="ECO:0000313" key="2">
    <source>
        <dbReference type="EMBL" id="KAJ7744738.1"/>
    </source>
</evidence>
<proteinExistence type="predicted"/>
<reference evidence="2" key="1">
    <citation type="submission" date="2023-03" db="EMBL/GenBank/DDBJ databases">
        <title>Massive genome expansion in bonnet fungi (Mycena s.s.) driven by repeated elements and novel gene families across ecological guilds.</title>
        <authorList>
            <consortium name="Lawrence Berkeley National Laboratory"/>
            <person name="Harder C.B."/>
            <person name="Miyauchi S."/>
            <person name="Viragh M."/>
            <person name="Kuo A."/>
            <person name="Thoen E."/>
            <person name="Andreopoulos B."/>
            <person name="Lu D."/>
            <person name="Skrede I."/>
            <person name="Drula E."/>
            <person name="Henrissat B."/>
            <person name="Morin E."/>
            <person name="Kohler A."/>
            <person name="Barry K."/>
            <person name="LaButti K."/>
            <person name="Morin E."/>
            <person name="Salamov A."/>
            <person name="Lipzen A."/>
            <person name="Mereny Z."/>
            <person name="Hegedus B."/>
            <person name="Baldrian P."/>
            <person name="Stursova M."/>
            <person name="Weitz H."/>
            <person name="Taylor A."/>
            <person name="Grigoriev I.V."/>
            <person name="Nagy L.G."/>
            <person name="Martin F."/>
            <person name="Kauserud H."/>
        </authorList>
    </citation>
    <scope>NUCLEOTIDE SEQUENCE</scope>
    <source>
        <strain evidence="2">CBHHK188m</strain>
    </source>
</reference>
<keyword evidence="3" id="KW-1185">Reference proteome</keyword>
<comment type="caution">
    <text evidence="2">The sequence shown here is derived from an EMBL/GenBank/DDBJ whole genome shotgun (WGS) entry which is preliminary data.</text>
</comment>
<feature type="domain" description="DUF6699" evidence="1">
    <location>
        <begin position="79"/>
        <end position="211"/>
    </location>
</feature>
<accession>A0AAD7IJR1</accession>